<organism evidence="1 2">
    <name type="scientific">Pseudochrobactrum asaccharolyticum</name>
    <dbReference type="NCBI Taxonomy" id="354351"/>
    <lineage>
        <taxon>Bacteria</taxon>
        <taxon>Pseudomonadati</taxon>
        <taxon>Pseudomonadota</taxon>
        <taxon>Alphaproteobacteria</taxon>
        <taxon>Hyphomicrobiales</taxon>
        <taxon>Brucellaceae</taxon>
        <taxon>Pseudochrobactrum</taxon>
    </lineage>
</organism>
<dbReference type="EMBL" id="QNRH01000001">
    <property type="protein sequence ID" value="RBO99162.1"/>
    <property type="molecule type" value="Genomic_DNA"/>
</dbReference>
<accession>A0A366EA13</accession>
<comment type="caution">
    <text evidence="1">The sequence shown here is derived from an EMBL/GenBank/DDBJ whole genome shotgun (WGS) entry which is preliminary data.</text>
</comment>
<dbReference type="Proteomes" id="UP000252893">
    <property type="component" value="Unassembled WGS sequence"/>
</dbReference>
<gene>
    <name evidence="1" type="ORF">DFR47_101773</name>
</gene>
<dbReference type="RefSeq" id="WP_113943026.1">
    <property type="nucleotide sequence ID" value="NZ_JBHEEG010000005.1"/>
</dbReference>
<sequence length="81" mass="8699">MLSVQVTSISVKTSLLDNLIHISAYDGTSWINFEALNHTSQIKEMLILAGQGLASNGGPVMIEYDTLNSLNLFMGITATLA</sequence>
<dbReference type="AlphaFoldDB" id="A0A366EA13"/>
<proteinExistence type="predicted"/>
<protein>
    <submittedName>
        <fullName evidence="1">Uncharacterized protein</fullName>
    </submittedName>
</protein>
<evidence type="ECO:0000313" key="1">
    <source>
        <dbReference type="EMBL" id="RBO99162.1"/>
    </source>
</evidence>
<reference evidence="1 2" key="1">
    <citation type="submission" date="2018-06" db="EMBL/GenBank/DDBJ databases">
        <title>Genomic Encyclopedia of Type Strains, Phase IV (KMG-IV): sequencing the most valuable type-strain genomes for metagenomic binning, comparative biology and taxonomic classification.</title>
        <authorList>
            <person name="Goeker M."/>
        </authorList>
    </citation>
    <scope>NUCLEOTIDE SEQUENCE [LARGE SCALE GENOMIC DNA]</scope>
    <source>
        <strain evidence="1 2">DSM 25619</strain>
    </source>
</reference>
<name>A0A366EA13_9HYPH</name>
<evidence type="ECO:0000313" key="2">
    <source>
        <dbReference type="Proteomes" id="UP000252893"/>
    </source>
</evidence>
<keyword evidence="2" id="KW-1185">Reference proteome</keyword>